<evidence type="ECO:0000313" key="2">
    <source>
        <dbReference type="Proteomes" id="UP001148018"/>
    </source>
</evidence>
<accession>A0A9Q0IMK1</accession>
<comment type="caution">
    <text evidence="1">The sequence shown here is derived from an EMBL/GenBank/DDBJ whole genome shotgun (WGS) entry which is preliminary data.</text>
</comment>
<evidence type="ECO:0000313" key="1">
    <source>
        <dbReference type="EMBL" id="KAJ3602456.1"/>
    </source>
</evidence>
<name>A0A9Q0IMK1_9TELE</name>
<gene>
    <name evidence="1" type="ORF">NHX12_030211</name>
</gene>
<proteinExistence type="predicted"/>
<organism evidence="1 2">
    <name type="scientific">Muraenolepis orangiensis</name>
    <name type="common">Patagonian moray cod</name>
    <dbReference type="NCBI Taxonomy" id="630683"/>
    <lineage>
        <taxon>Eukaryota</taxon>
        <taxon>Metazoa</taxon>
        <taxon>Chordata</taxon>
        <taxon>Craniata</taxon>
        <taxon>Vertebrata</taxon>
        <taxon>Euteleostomi</taxon>
        <taxon>Actinopterygii</taxon>
        <taxon>Neopterygii</taxon>
        <taxon>Teleostei</taxon>
        <taxon>Neoteleostei</taxon>
        <taxon>Acanthomorphata</taxon>
        <taxon>Zeiogadaria</taxon>
        <taxon>Gadariae</taxon>
        <taxon>Gadiformes</taxon>
        <taxon>Muraenolepidoidei</taxon>
        <taxon>Muraenolepididae</taxon>
        <taxon>Muraenolepis</taxon>
    </lineage>
</organism>
<sequence length="254" mass="27075">MYLILYPLSLPITVPSPSLDPPGTSSSIPSLFLSPSHLPPSIHLVPHPLSPLSSYHRPISLPRSTWHLILYPLSLPITVPSPSLAPPGTSSSIPSLFLSPSHLPPSLHLAPHPLSPLSSYHRPISLPRSTWHLILYPLSLPITVPSPSLAPPGTSSSIPSLFLSPSHLPPSLHLAPHPLSPLSSYHRPISLPRSTWHLILYPLSLPITVPSPSLAPPGTSSSIPSLFLSPSHLPPSLHLAWISGGTSCLSANLY</sequence>
<dbReference type="AlphaFoldDB" id="A0A9Q0IMK1"/>
<reference evidence="1" key="1">
    <citation type="submission" date="2022-07" db="EMBL/GenBank/DDBJ databases">
        <title>Chromosome-level genome of Muraenolepis orangiensis.</title>
        <authorList>
            <person name="Kim J."/>
        </authorList>
    </citation>
    <scope>NUCLEOTIDE SEQUENCE</scope>
    <source>
        <strain evidence="1">KU_S4_2022</strain>
        <tissue evidence="1">Muscle</tissue>
    </source>
</reference>
<dbReference type="EMBL" id="JANIIK010000046">
    <property type="protein sequence ID" value="KAJ3602456.1"/>
    <property type="molecule type" value="Genomic_DNA"/>
</dbReference>
<dbReference type="Proteomes" id="UP001148018">
    <property type="component" value="Unassembled WGS sequence"/>
</dbReference>
<protein>
    <submittedName>
        <fullName evidence="1">Uncharacterized protein</fullName>
    </submittedName>
</protein>
<keyword evidence="2" id="KW-1185">Reference proteome</keyword>